<proteinExistence type="predicted"/>
<keyword evidence="3" id="KW-1185">Reference proteome</keyword>
<feature type="region of interest" description="Disordered" evidence="1">
    <location>
        <begin position="515"/>
        <end position="590"/>
    </location>
</feature>
<feature type="compositionally biased region" description="Basic residues" evidence="1">
    <location>
        <begin position="545"/>
        <end position="561"/>
    </location>
</feature>
<feature type="compositionally biased region" description="Gly residues" evidence="1">
    <location>
        <begin position="574"/>
        <end position="583"/>
    </location>
</feature>
<feature type="compositionally biased region" description="Low complexity" evidence="1">
    <location>
        <begin position="168"/>
        <end position="177"/>
    </location>
</feature>
<feature type="compositionally biased region" description="Polar residues" evidence="1">
    <location>
        <begin position="534"/>
        <end position="544"/>
    </location>
</feature>
<feature type="compositionally biased region" description="Low complexity" evidence="1">
    <location>
        <begin position="307"/>
        <end position="360"/>
    </location>
</feature>
<feature type="region of interest" description="Disordered" evidence="1">
    <location>
        <begin position="1"/>
        <end position="70"/>
    </location>
</feature>
<evidence type="ECO:0000256" key="1">
    <source>
        <dbReference type="SAM" id="MobiDB-lite"/>
    </source>
</evidence>
<feature type="compositionally biased region" description="Low complexity" evidence="1">
    <location>
        <begin position="43"/>
        <end position="65"/>
    </location>
</feature>
<feature type="compositionally biased region" description="Low complexity" evidence="1">
    <location>
        <begin position="265"/>
        <end position="276"/>
    </location>
</feature>
<feature type="compositionally biased region" description="Low complexity" evidence="1">
    <location>
        <begin position="523"/>
        <end position="533"/>
    </location>
</feature>
<feature type="compositionally biased region" description="Pro residues" evidence="1">
    <location>
        <begin position="30"/>
        <end position="42"/>
    </location>
</feature>
<accession>A0A1Y2J311</accession>
<name>A0A1Y2J311_TRAC3</name>
<feature type="compositionally biased region" description="Low complexity" evidence="1">
    <location>
        <begin position="93"/>
        <end position="110"/>
    </location>
</feature>
<dbReference type="Proteomes" id="UP000193067">
    <property type="component" value="Unassembled WGS sequence"/>
</dbReference>
<evidence type="ECO:0000313" key="2">
    <source>
        <dbReference type="EMBL" id="OSD07766.1"/>
    </source>
</evidence>
<protein>
    <submittedName>
        <fullName evidence="2">Uncharacterized protein</fullName>
    </submittedName>
</protein>
<dbReference type="OrthoDB" id="2754276at2759"/>
<reference evidence="2 3" key="1">
    <citation type="journal article" date="2015" name="Biotechnol. Biofuels">
        <title>Enhanced degradation of softwood versus hardwood by the white-rot fungus Pycnoporus coccineus.</title>
        <authorList>
            <person name="Couturier M."/>
            <person name="Navarro D."/>
            <person name="Chevret D."/>
            <person name="Henrissat B."/>
            <person name="Piumi F."/>
            <person name="Ruiz-Duenas F.J."/>
            <person name="Martinez A.T."/>
            <person name="Grigoriev I.V."/>
            <person name="Riley R."/>
            <person name="Lipzen A."/>
            <person name="Berrin J.G."/>
            <person name="Master E.R."/>
            <person name="Rosso M.N."/>
        </authorList>
    </citation>
    <scope>NUCLEOTIDE SEQUENCE [LARGE SCALE GENOMIC DNA]</scope>
    <source>
        <strain evidence="2 3">BRFM310</strain>
    </source>
</reference>
<feature type="compositionally biased region" description="Pro residues" evidence="1">
    <location>
        <begin position="143"/>
        <end position="155"/>
    </location>
</feature>
<gene>
    <name evidence="2" type="ORF">PYCCODRAFT_1463082</name>
</gene>
<dbReference type="AlphaFoldDB" id="A0A1Y2J311"/>
<evidence type="ECO:0000313" key="3">
    <source>
        <dbReference type="Proteomes" id="UP000193067"/>
    </source>
</evidence>
<organism evidence="2 3">
    <name type="scientific">Trametes coccinea (strain BRFM310)</name>
    <name type="common">Pycnoporus coccineus</name>
    <dbReference type="NCBI Taxonomy" id="1353009"/>
    <lineage>
        <taxon>Eukaryota</taxon>
        <taxon>Fungi</taxon>
        <taxon>Dikarya</taxon>
        <taxon>Basidiomycota</taxon>
        <taxon>Agaricomycotina</taxon>
        <taxon>Agaricomycetes</taxon>
        <taxon>Polyporales</taxon>
        <taxon>Polyporaceae</taxon>
        <taxon>Trametes</taxon>
    </lineage>
</organism>
<feature type="region of interest" description="Disordered" evidence="1">
    <location>
        <begin position="229"/>
        <end position="384"/>
    </location>
</feature>
<feature type="region of interest" description="Disordered" evidence="1">
    <location>
        <begin position="92"/>
        <end position="120"/>
    </location>
</feature>
<sequence>MALALPAPPSMSQVTPPNRSASLRNRRPRSPSPSPAPAPAPAPSSSSSPSSSFSSSTLPTPASARRAPRPDCRVFLSTDLPCIDISAASIRVSDPSSNNSPPAACPLSPAESDASDVPLSPIVFQPNEDYEKARLSYFGGPSHPLPHPHPRPNPNPFSMAVPLPIHGSASSPSSPQRASPPSPVVFSHPNLSSPTLDFSLSSTSLLIPTPAPAPALSLGARLERPLPPLPQVVASPVSPHAHGRTTAETHTPGASRYSPALTTPGSSSSAHAGLASDTSGSSSISHCGATRPGDRSRRPQAGSTRTASPCSSLASYSDSDSASTAFSPPLSPSPSRASPCSSASPATSTYTTASSFSTFPESAKGGPRTADTRSPTMPLPLPQTHTKPIHLALTIPSRSQSAPLPQTHMQTVGGNGTVAFVSPHISVTPASPAPHSYFPLQTPRWKKKTRTASATSIVLPSDDGFDDDGGEDGYAYGHPGDCFGVMPADRSRSRCGERSQSPMFDCPPAAAAASLVRSPSPAPSLTPSLAASTRSQTKSPSPKSTLRRIASKTKLFGRRSRSSSDALADADADGGFGSRGGAGCSDEDDEATVVGHASLSLDGQTLRPTTTTTTALTTLVPARARSESPVSHLRPHKLSAESAPGDLPASTRAAAAAAGRRVEIAEVTLTARGEVWETRELEDVIPILRQLRAPARIRI</sequence>
<feature type="region of interest" description="Disordered" evidence="1">
    <location>
        <begin position="140"/>
        <end position="188"/>
    </location>
</feature>
<dbReference type="EMBL" id="KZ084087">
    <property type="protein sequence ID" value="OSD07766.1"/>
    <property type="molecule type" value="Genomic_DNA"/>
</dbReference>